<evidence type="ECO:0000256" key="1">
    <source>
        <dbReference type="SAM" id="MobiDB-lite"/>
    </source>
</evidence>
<keyword evidence="3" id="KW-1185">Reference proteome</keyword>
<feature type="compositionally biased region" description="Basic and acidic residues" evidence="1">
    <location>
        <begin position="11"/>
        <end position="25"/>
    </location>
</feature>
<reference evidence="2" key="1">
    <citation type="submission" date="2021-02" db="EMBL/GenBank/DDBJ databases">
        <authorList>
            <person name="Nowell W R."/>
        </authorList>
    </citation>
    <scope>NUCLEOTIDE SEQUENCE</scope>
</reference>
<name>A0A821QX94_9BILA</name>
<dbReference type="EMBL" id="CAJOBP010055831">
    <property type="protein sequence ID" value="CAF4832341.1"/>
    <property type="molecule type" value="Genomic_DNA"/>
</dbReference>
<organism evidence="2 3">
    <name type="scientific">Rotaria socialis</name>
    <dbReference type="NCBI Taxonomy" id="392032"/>
    <lineage>
        <taxon>Eukaryota</taxon>
        <taxon>Metazoa</taxon>
        <taxon>Spiralia</taxon>
        <taxon>Gnathifera</taxon>
        <taxon>Rotifera</taxon>
        <taxon>Eurotatoria</taxon>
        <taxon>Bdelloidea</taxon>
        <taxon>Philodinida</taxon>
        <taxon>Philodinidae</taxon>
        <taxon>Rotaria</taxon>
    </lineage>
</organism>
<dbReference type="Proteomes" id="UP000663873">
    <property type="component" value="Unassembled WGS sequence"/>
</dbReference>
<evidence type="ECO:0000313" key="2">
    <source>
        <dbReference type="EMBL" id="CAF4832341.1"/>
    </source>
</evidence>
<feature type="non-terminal residue" evidence="2">
    <location>
        <position position="1"/>
    </location>
</feature>
<proteinExistence type="predicted"/>
<protein>
    <submittedName>
        <fullName evidence="2">Uncharacterized protein</fullName>
    </submittedName>
</protein>
<feature type="region of interest" description="Disordered" evidence="1">
    <location>
        <begin position="1"/>
        <end position="25"/>
    </location>
</feature>
<sequence length="25" mass="2758">STPPPLPEVFNKSDEDKKDNTQIAS</sequence>
<gene>
    <name evidence="2" type="ORF">UJA718_LOCUS42681</name>
</gene>
<comment type="caution">
    <text evidence="2">The sequence shown here is derived from an EMBL/GenBank/DDBJ whole genome shotgun (WGS) entry which is preliminary data.</text>
</comment>
<dbReference type="AlphaFoldDB" id="A0A821QX94"/>
<evidence type="ECO:0000313" key="3">
    <source>
        <dbReference type="Proteomes" id="UP000663873"/>
    </source>
</evidence>
<accession>A0A821QX94</accession>